<accession>A0A1V9FNG8</accession>
<keyword evidence="1" id="KW-0732">Signal</keyword>
<dbReference type="EMBL" id="LVYD01000072">
    <property type="protein sequence ID" value="OQP59909.1"/>
    <property type="molecule type" value="Genomic_DNA"/>
</dbReference>
<keyword evidence="3" id="KW-1185">Reference proteome</keyword>
<comment type="caution">
    <text evidence="2">The sequence shown here is derived from an EMBL/GenBank/DDBJ whole genome shotgun (WGS) entry which is preliminary data.</text>
</comment>
<dbReference type="OrthoDB" id="9884975at2"/>
<evidence type="ECO:0008006" key="4">
    <source>
        <dbReference type="Google" id="ProtNLM"/>
    </source>
</evidence>
<evidence type="ECO:0000313" key="3">
    <source>
        <dbReference type="Proteomes" id="UP000192796"/>
    </source>
</evidence>
<feature type="chain" id="PRO_5012506368" description="FMN-binding domain-containing protein" evidence="1">
    <location>
        <begin position="25"/>
        <end position="149"/>
    </location>
</feature>
<proteinExistence type="predicted"/>
<dbReference type="Proteomes" id="UP000192796">
    <property type="component" value="Unassembled WGS sequence"/>
</dbReference>
<protein>
    <recommendedName>
        <fullName evidence="4">FMN-binding domain-containing protein</fullName>
    </recommendedName>
</protein>
<name>A0A1V9FNG8_9BACT</name>
<evidence type="ECO:0000313" key="2">
    <source>
        <dbReference type="EMBL" id="OQP59909.1"/>
    </source>
</evidence>
<feature type="signal peptide" evidence="1">
    <location>
        <begin position="1"/>
        <end position="24"/>
    </location>
</feature>
<reference evidence="2 3" key="1">
    <citation type="submission" date="2016-03" db="EMBL/GenBank/DDBJ databases">
        <title>Niastella vici sp. nov., isolated from farmland soil.</title>
        <authorList>
            <person name="Chen L."/>
            <person name="Wang D."/>
            <person name="Yang S."/>
            <person name="Wang G."/>
        </authorList>
    </citation>
    <scope>NUCLEOTIDE SEQUENCE [LARGE SCALE GENOMIC DNA]</scope>
    <source>
        <strain evidence="2 3">DJ57</strain>
    </source>
</reference>
<gene>
    <name evidence="2" type="ORF">A3860_35960</name>
</gene>
<sequence>MKRLKVRLASVTFSLLIVSAFPYATHIKKPTTTVTYYYNCGTGLSRGTINPGTQVLIESEVKKAANWVTAFHASSPGGNLNSITFDQETDNVSDGIADGQYSLQEAIDAVWTEYTRSSQFNLPANGNCFTPPVEGASAICIGRAAGDCR</sequence>
<organism evidence="2 3">
    <name type="scientific">Niastella vici</name>
    <dbReference type="NCBI Taxonomy" id="1703345"/>
    <lineage>
        <taxon>Bacteria</taxon>
        <taxon>Pseudomonadati</taxon>
        <taxon>Bacteroidota</taxon>
        <taxon>Chitinophagia</taxon>
        <taxon>Chitinophagales</taxon>
        <taxon>Chitinophagaceae</taxon>
        <taxon>Niastella</taxon>
    </lineage>
</organism>
<dbReference type="RefSeq" id="WP_081154050.1">
    <property type="nucleotide sequence ID" value="NZ_LVYD01000072.1"/>
</dbReference>
<evidence type="ECO:0000256" key="1">
    <source>
        <dbReference type="SAM" id="SignalP"/>
    </source>
</evidence>
<dbReference type="AlphaFoldDB" id="A0A1V9FNG8"/>